<dbReference type="InterPro" id="IPR011991">
    <property type="entry name" value="ArsR-like_HTH"/>
</dbReference>
<evidence type="ECO:0000313" key="5">
    <source>
        <dbReference type="EMBL" id="OLR93337.1"/>
    </source>
</evidence>
<dbReference type="Pfam" id="PF13412">
    <property type="entry name" value="HTH_24"/>
    <property type="match status" value="1"/>
</dbReference>
<dbReference type="SMART" id="SM00344">
    <property type="entry name" value="HTH_ASNC"/>
    <property type="match status" value="1"/>
</dbReference>
<name>A0A1Q9LMR6_9PSEU</name>
<dbReference type="PANTHER" id="PTHR30154">
    <property type="entry name" value="LEUCINE-RESPONSIVE REGULATORY PROTEIN"/>
    <property type="match status" value="1"/>
</dbReference>
<dbReference type="CDD" id="cd00090">
    <property type="entry name" value="HTH_ARSR"/>
    <property type="match status" value="1"/>
</dbReference>
<evidence type="ECO:0000256" key="3">
    <source>
        <dbReference type="ARBA" id="ARBA00023163"/>
    </source>
</evidence>
<dbReference type="SUPFAM" id="SSF46785">
    <property type="entry name" value="Winged helix' DNA-binding domain"/>
    <property type="match status" value="1"/>
</dbReference>
<dbReference type="STRING" id="1193682.BJP25_17860"/>
<dbReference type="InterPro" id="IPR011008">
    <property type="entry name" value="Dimeric_a/b-barrel"/>
</dbReference>
<comment type="caution">
    <text evidence="5">The sequence shown here is derived from an EMBL/GenBank/DDBJ whole genome shotgun (WGS) entry which is preliminary data.</text>
</comment>
<sequence length="170" mass="18747">MPQPLYDRVDRAIMEHLQRHGRTPNVELAEAVHLSPTSCLRRTKALEADGVIAGYRADLDRERLGLGLTVFLSLKVEHSRTSAAEVGQALAAIEHVVACHVVSGDADFLVELAVPDLRTFEAVLYDRVLAIAPILDVRSTVVIRTIVDRGPLPLTSWAARPARQDDREAR</sequence>
<dbReference type="OrthoDB" id="166264at2"/>
<dbReference type="GO" id="GO:0043565">
    <property type="term" value="F:sequence-specific DNA binding"/>
    <property type="evidence" value="ECO:0007669"/>
    <property type="project" value="InterPro"/>
</dbReference>
<keyword evidence="1" id="KW-0805">Transcription regulation</keyword>
<dbReference type="PRINTS" id="PR00033">
    <property type="entry name" value="HTHASNC"/>
</dbReference>
<dbReference type="Proteomes" id="UP000186040">
    <property type="component" value="Unassembled WGS sequence"/>
</dbReference>
<gene>
    <name evidence="5" type="ORF">BJP25_17860</name>
</gene>
<protein>
    <submittedName>
        <fullName evidence="5">AsnC family transcriptional regulator</fullName>
    </submittedName>
</protein>
<dbReference type="PANTHER" id="PTHR30154:SF34">
    <property type="entry name" value="TRANSCRIPTIONAL REGULATOR AZLB"/>
    <property type="match status" value="1"/>
</dbReference>
<dbReference type="EMBL" id="MKQR01000011">
    <property type="protein sequence ID" value="OLR93337.1"/>
    <property type="molecule type" value="Genomic_DNA"/>
</dbReference>
<dbReference type="GO" id="GO:0043200">
    <property type="term" value="P:response to amino acid"/>
    <property type="evidence" value="ECO:0007669"/>
    <property type="project" value="TreeGrafter"/>
</dbReference>
<dbReference type="RefSeq" id="WP_075975040.1">
    <property type="nucleotide sequence ID" value="NZ_MKQR01000011.1"/>
</dbReference>
<dbReference type="InterPro" id="IPR036388">
    <property type="entry name" value="WH-like_DNA-bd_sf"/>
</dbReference>
<dbReference type="SUPFAM" id="SSF54909">
    <property type="entry name" value="Dimeric alpha+beta barrel"/>
    <property type="match status" value="1"/>
</dbReference>
<keyword evidence="6" id="KW-1185">Reference proteome</keyword>
<dbReference type="Gene3D" id="3.30.70.920">
    <property type="match status" value="1"/>
</dbReference>
<dbReference type="AlphaFoldDB" id="A0A1Q9LMR6"/>
<dbReference type="Gene3D" id="1.10.10.10">
    <property type="entry name" value="Winged helix-like DNA-binding domain superfamily/Winged helix DNA-binding domain"/>
    <property type="match status" value="1"/>
</dbReference>
<dbReference type="Pfam" id="PF01037">
    <property type="entry name" value="AsnC_trans_reg"/>
    <property type="match status" value="1"/>
</dbReference>
<reference evidence="5 6" key="1">
    <citation type="submission" date="2016-10" db="EMBL/GenBank/DDBJ databases">
        <title>The Draft Genome Sequence of Actinokineospora bangkokensis 44EHWT reveals the biosynthetic pathway of antifungal compounds Thailandins with unusual extender unit butylmalonyl-CoA.</title>
        <authorList>
            <person name="Greule A."/>
            <person name="Intra B."/>
            <person name="Flemming S."/>
            <person name="Rommel M.G."/>
            <person name="Panbangred W."/>
            <person name="Bechthold A."/>
        </authorList>
    </citation>
    <scope>NUCLEOTIDE SEQUENCE [LARGE SCALE GENOMIC DNA]</scope>
    <source>
        <strain evidence="5 6">44EHW</strain>
    </source>
</reference>
<dbReference type="InterPro" id="IPR000485">
    <property type="entry name" value="AsnC-type_HTH_dom"/>
</dbReference>
<accession>A0A1Q9LMR6</accession>
<feature type="domain" description="HTH asnC-type" evidence="4">
    <location>
        <begin position="6"/>
        <end position="67"/>
    </location>
</feature>
<evidence type="ECO:0000259" key="4">
    <source>
        <dbReference type="PROSITE" id="PS50956"/>
    </source>
</evidence>
<evidence type="ECO:0000256" key="1">
    <source>
        <dbReference type="ARBA" id="ARBA00023015"/>
    </source>
</evidence>
<dbReference type="PROSITE" id="PS50956">
    <property type="entry name" value="HTH_ASNC_2"/>
    <property type="match status" value="1"/>
</dbReference>
<dbReference type="InterPro" id="IPR036390">
    <property type="entry name" value="WH_DNA-bd_sf"/>
</dbReference>
<keyword evidence="2" id="KW-0238">DNA-binding</keyword>
<keyword evidence="3" id="KW-0804">Transcription</keyword>
<dbReference type="InterPro" id="IPR019887">
    <property type="entry name" value="Tscrpt_reg_AsnC/Lrp_C"/>
</dbReference>
<evidence type="ECO:0000313" key="6">
    <source>
        <dbReference type="Proteomes" id="UP000186040"/>
    </source>
</evidence>
<dbReference type="InterPro" id="IPR019888">
    <property type="entry name" value="Tscrpt_reg_AsnC-like"/>
</dbReference>
<proteinExistence type="predicted"/>
<evidence type="ECO:0000256" key="2">
    <source>
        <dbReference type="ARBA" id="ARBA00023125"/>
    </source>
</evidence>
<dbReference type="GO" id="GO:0005829">
    <property type="term" value="C:cytosol"/>
    <property type="evidence" value="ECO:0007669"/>
    <property type="project" value="TreeGrafter"/>
</dbReference>
<organism evidence="5 6">
    <name type="scientific">Actinokineospora bangkokensis</name>
    <dbReference type="NCBI Taxonomy" id="1193682"/>
    <lineage>
        <taxon>Bacteria</taxon>
        <taxon>Bacillati</taxon>
        <taxon>Actinomycetota</taxon>
        <taxon>Actinomycetes</taxon>
        <taxon>Pseudonocardiales</taxon>
        <taxon>Pseudonocardiaceae</taxon>
        <taxon>Actinokineospora</taxon>
    </lineage>
</organism>